<accession>A0A2G5PGX5</accession>
<dbReference type="Gene3D" id="2.40.10.10">
    <property type="entry name" value="Trypsin-like serine proteases"/>
    <property type="match status" value="2"/>
</dbReference>
<evidence type="ECO:0000313" key="1">
    <source>
        <dbReference type="EMBL" id="PIB77568.1"/>
    </source>
</evidence>
<proteinExistence type="predicted"/>
<dbReference type="AlphaFoldDB" id="A0A2G5PGX5"/>
<gene>
    <name evidence="1" type="ORF">CQY22_001040</name>
</gene>
<sequence>MLLCAALAPAPLAQARVQVAPGMEIQLSSGSACTLGFLAGNDAGKRLAVTAGHCADGPGEGVYTKNGGLIGEVVAHYPDSENIAEGFGVTVLELDSRVEIADGFFTRYGNPRPGDAVAKYGSTTAGTEGEITSVDVDEEFPRYSVMRSTLLAEHGDSGSPWFADTDAGPMLYGITIGHFADPDSGATRGAYGFPIDSLVAYARQASPEWGAGFMPGS</sequence>
<dbReference type="Proteomes" id="UP000230551">
    <property type="component" value="Unassembled WGS sequence"/>
</dbReference>
<reference evidence="1 2" key="1">
    <citation type="journal article" date="2017" name="Infect. Genet. Evol.">
        <title>The new phylogeny of the genus Mycobacterium: The old and the news.</title>
        <authorList>
            <person name="Tortoli E."/>
            <person name="Fedrizzi T."/>
            <person name="Meehan C.J."/>
            <person name="Trovato A."/>
            <person name="Grottola A."/>
            <person name="Giacobazzi E."/>
            <person name="Serpini G.F."/>
            <person name="Tagliazucchi S."/>
            <person name="Fabio A."/>
            <person name="Bettua C."/>
            <person name="Bertorelli R."/>
            <person name="Frascaro F."/>
            <person name="De Sanctis V."/>
            <person name="Pecorari M."/>
            <person name="Jousson O."/>
            <person name="Segata N."/>
            <person name="Cirillo D.M."/>
        </authorList>
    </citation>
    <scope>NUCLEOTIDE SEQUENCE [LARGE SCALE GENOMIC DNA]</scope>
    <source>
        <strain evidence="1 2">CIP1034565</strain>
    </source>
</reference>
<name>A0A2G5PGX5_9MYCO</name>
<keyword evidence="2" id="KW-1185">Reference proteome</keyword>
<evidence type="ECO:0000313" key="2">
    <source>
        <dbReference type="Proteomes" id="UP000230551"/>
    </source>
</evidence>
<dbReference type="InterPro" id="IPR043504">
    <property type="entry name" value="Peptidase_S1_PA_chymotrypsin"/>
</dbReference>
<dbReference type="SUPFAM" id="SSF50494">
    <property type="entry name" value="Trypsin-like serine proteases"/>
    <property type="match status" value="1"/>
</dbReference>
<dbReference type="STRING" id="85968.GCA_900073015_01640"/>
<protein>
    <recommendedName>
        <fullName evidence="3">Serine protease</fullName>
    </recommendedName>
</protein>
<dbReference type="EMBL" id="PDCN02000001">
    <property type="protein sequence ID" value="PIB77568.1"/>
    <property type="molecule type" value="Genomic_DNA"/>
</dbReference>
<comment type="caution">
    <text evidence="1">The sequence shown here is derived from an EMBL/GenBank/DDBJ whole genome shotgun (WGS) entry which is preliminary data.</text>
</comment>
<dbReference type="InterPro" id="IPR009003">
    <property type="entry name" value="Peptidase_S1_PA"/>
</dbReference>
<organism evidence="1 2">
    <name type="scientific">Mycolicibacterium brumae</name>
    <dbReference type="NCBI Taxonomy" id="85968"/>
    <lineage>
        <taxon>Bacteria</taxon>
        <taxon>Bacillati</taxon>
        <taxon>Actinomycetota</taxon>
        <taxon>Actinomycetes</taxon>
        <taxon>Mycobacteriales</taxon>
        <taxon>Mycobacteriaceae</taxon>
        <taxon>Mycolicibacterium</taxon>
    </lineage>
</organism>
<evidence type="ECO:0008006" key="3">
    <source>
        <dbReference type="Google" id="ProtNLM"/>
    </source>
</evidence>